<comment type="caution">
    <text evidence="5">The sequence shown here is derived from an EMBL/GenBank/DDBJ whole genome shotgun (WGS) entry which is preliminary data.</text>
</comment>
<dbReference type="InterPro" id="IPR027417">
    <property type="entry name" value="P-loop_NTPase"/>
</dbReference>
<dbReference type="GO" id="GO:0006261">
    <property type="term" value="P:DNA-templated DNA replication"/>
    <property type="evidence" value="ECO:0007669"/>
    <property type="project" value="TreeGrafter"/>
</dbReference>
<dbReference type="PANTHER" id="PTHR34388:SF1">
    <property type="entry name" value="DNA POLYMERASE III SUBUNIT DELTA"/>
    <property type="match status" value="1"/>
</dbReference>
<keyword evidence="3" id="KW-0235">DNA replication</keyword>
<protein>
    <submittedName>
        <fullName evidence="5">DNA polymerase III subunit delta</fullName>
    </submittedName>
</protein>
<sequence length="296" mass="34542">MRDSLLEIQKFEQEIKKGLLKYLYFCYAQEQFFLFEAGSLIRRNFDSISIEIYDSPEEVDTNSFASISLFTPKRILLVYNFEKIKKTEKRIEWLKKIKVRSNTYVNLIVLCNASYKDISEEVNFVKKAADGSSDKERFSAAVYNFDIYERELPAWITYKASQFGISLKPDAVYYLIDITGGQPGLISSEIEKISLLTEKSHIGLFDIKDILTELGEFTPFDLVDAIKKKDRQRAFKLLDKLQNTEPDMILGALNWYYNNKNDLDEKVYSLLYRANLSLRQARSLSLDMLVYELMKD</sequence>
<dbReference type="EMBL" id="PNIO01000006">
    <property type="protein sequence ID" value="PMP72658.1"/>
    <property type="molecule type" value="Genomic_DNA"/>
</dbReference>
<dbReference type="Gene3D" id="3.40.50.300">
    <property type="entry name" value="P-loop containing nucleotide triphosphate hydrolases"/>
    <property type="match status" value="1"/>
</dbReference>
<keyword evidence="2" id="KW-0548">Nucleotidyltransferase</keyword>
<dbReference type="GO" id="GO:0009360">
    <property type="term" value="C:DNA polymerase III complex"/>
    <property type="evidence" value="ECO:0007669"/>
    <property type="project" value="TreeGrafter"/>
</dbReference>
<dbReference type="GO" id="GO:0003887">
    <property type="term" value="F:DNA-directed DNA polymerase activity"/>
    <property type="evidence" value="ECO:0007669"/>
    <property type="project" value="UniProtKB-KW"/>
</dbReference>
<dbReference type="Proteomes" id="UP000242288">
    <property type="component" value="Unassembled WGS sequence"/>
</dbReference>
<dbReference type="SUPFAM" id="SSF52540">
    <property type="entry name" value="P-loop containing nucleoside triphosphate hydrolases"/>
    <property type="match status" value="1"/>
</dbReference>
<dbReference type="InterPro" id="IPR005790">
    <property type="entry name" value="DNA_polIII_delta"/>
</dbReference>
<keyword evidence="1" id="KW-0808">Transferase</keyword>
<keyword evidence="4" id="KW-0239">DNA-directed DNA polymerase</keyword>
<proteinExistence type="predicted"/>
<evidence type="ECO:0000256" key="2">
    <source>
        <dbReference type="ARBA" id="ARBA00022695"/>
    </source>
</evidence>
<evidence type="ECO:0000313" key="6">
    <source>
        <dbReference type="Proteomes" id="UP000242288"/>
    </source>
</evidence>
<dbReference type="NCBIfam" id="TIGR01128">
    <property type="entry name" value="holA"/>
    <property type="match status" value="1"/>
</dbReference>
<reference evidence="5 6" key="1">
    <citation type="submission" date="2018-01" db="EMBL/GenBank/DDBJ databases">
        <title>Metagenomic assembled genomes from two thermal pools in the Uzon Caldera, Kamchatka, Russia.</title>
        <authorList>
            <person name="Wilkins L."/>
            <person name="Ettinger C."/>
        </authorList>
    </citation>
    <scope>NUCLEOTIDE SEQUENCE [LARGE SCALE GENOMIC DNA]</scope>
    <source>
        <strain evidence="5">ZAV-04</strain>
    </source>
</reference>
<dbReference type="Gene3D" id="1.10.8.60">
    <property type="match status" value="1"/>
</dbReference>
<dbReference type="AlphaFoldDB" id="A0A2J6WQI9"/>
<accession>A0A2J6WQI9</accession>
<evidence type="ECO:0000256" key="3">
    <source>
        <dbReference type="ARBA" id="ARBA00022705"/>
    </source>
</evidence>
<name>A0A2J6WQI9_9BACT</name>
<dbReference type="PANTHER" id="PTHR34388">
    <property type="entry name" value="DNA POLYMERASE III SUBUNIT DELTA"/>
    <property type="match status" value="1"/>
</dbReference>
<gene>
    <name evidence="5" type="primary">holA</name>
    <name evidence="5" type="ORF">C0186_00730</name>
</gene>
<evidence type="ECO:0000256" key="1">
    <source>
        <dbReference type="ARBA" id="ARBA00022679"/>
    </source>
</evidence>
<dbReference type="GO" id="GO:0003677">
    <property type="term" value="F:DNA binding"/>
    <property type="evidence" value="ECO:0007669"/>
    <property type="project" value="InterPro"/>
</dbReference>
<evidence type="ECO:0000313" key="5">
    <source>
        <dbReference type="EMBL" id="PMP72658.1"/>
    </source>
</evidence>
<organism evidence="5 6">
    <name type="scientific">Thermodesulfovibrio aggregans</name>
    <dbReference type="NCBI Taxonomy" id="86166"/>
    <lineage>
        <taxon>Bacteria</taxon>
        <taxon>Pseudomonadati</taxon>
        <taxon>Nitrospirota</taxon>
        <taxon>Thermodesulfovibrionia</taxon>
        <taxon>Thermodesulfovibrionales</taxon>
        <taxon>Thermodesulfovibrionaceae</taxon>
        <taxon>Thermodesulfovibrio</taxon>
    </lineage>
</organism>
<evidence type="ECO:0000256" key="4">
    <source>
        <dbReference type="ARBA" id="ARBA00022932"/>
    </source>
</evidence>